<organism evidence="1 2">
    <name type="scientific">Lysobacter arseniciresistens ZS79</name>
    <dbReference type="NCBI Taxonomy" id="913325"/>
    <lineage>
        <taxon>Bacteria</taxon>
        <taxon>Pseudomonadati</taxon>
        <taxon>Pseudomonadota</taxon>
        <taxon>Gammaproteobacteria</taxon>
        <taxon>Lysobacterales</taxon>
        <taxon>Lysobacteraceae</taxon>
        <taxon>Novilysobacter</taxon>
    </lineage>
</organism>
<gene>
    <name evidence="1" type="ORF">N799_09845</name>
</gene>
<comment type="caution">
    <text evidence="1">The sequence shown here is derived from an EMBL/GenBank/DDBJ whole genome shotgun (WGS) entry which is preliminary data.</text>
</comment>
<keyword evidence="2" id="KW-1185">Reference proteome</keyword>
<evidence type="ECO:0000313" key="1">
    <source>
        <dbReference type="EMBL" id="KGM54175.1"/>
    </source>
</evidence>
<dbReference type="AlphaFoldDB" id="A0A0A0EV89"/>
<name>A0A0A0EV89_9GAMM</name>
<dbReference type="EMBL" id="AVPT01000029">
    <property type="protein sequence ID" value="KGM54175.1"/>
    <property type="molecule type" value="Genomic_DNA"/>
</dbReference>
<dbReference type="STRING" id="913325.N799_09845"/>
<dbReference type="Proteomes" id="UP000029989">
    <property type="component" value="Unassembled WGS sequence"/>
</dbReference>
<reference evidence="1 2" key="1">
    <citation type="journal article" date="2015" name="Stand. Genomic Sci.">
        <title>Genomic information of the arsenic-resistant bacterium Lysobacter arseniciresistens type strain ZS79(T) and comparison of Lysobacter draft genomes.</title>
        <authorList>
            <person name="Liu L."/>
            <person name="Zhang S."/>
            <person name="Luo M."/>
            <person name="Wang G."/>
        </authorList>
    </citation>
    <scope>NUCLEOTIDE SEQUENCE [LARGE SCALE GENOMIC DNA]</scope>
    <source>
        <strain evidence="1 2">ZS79</strain>
    </source>
</reference>
<protein>
    <submittedName>
        <fullName evidence="1">Uncharacterized protein</fullName>
    </submittedName>
</protein>
<sequence>MGAARALVDSSQGPELLAGYMTLRRWSCGTDYGYTAAGAQAIRNATGVSDFRSKLVLQELLALRFGERGELSLITPTGKRIKNAREYRFGEWDGVCAYVPDLLIQPGASPLLRLLTAEESPEVRRDALLQLLHVYAHVDYGEFLGVNPDQFVFKRWTGEGMAPIGGDDIELGYQGQVGNLHFWLMRENPDDLRHSFRHVGERIYTPGEDAMSRLWAGHDLLLSIGLICRVALVENGIEPFPLWVFSPAYREALAGTGVAGDLADGMYRLAGNNGLDPDNLIIRHATSEDASRFGTELFYCATTTGQMPTIRTVYAPLFHAPTPLNLEGLAGMGERTAAWVGRLKWEGRRAAA</sequence>
<evidence type="ECO:0000313" key="2">
    <source>
        <dbReference type="Proteomes" id="UP000029989"/>
    </source>
</evidence>
<proteinExistence type="predicted"/>
<accession>A0A0A0EV89</accession>